<evidence type="ECO:0000313" key="3">
    <source>
        <dbReference type="EMBL" id="AJG19320.1"/>
    </source>
</evidence>
<proteinExistence type="predicted"/>
<gene>
    <name evidence="3" type="ORF">RR42_m1925</name>
</gene>
<name>A0A0C4Y8L2_9BURK</name>
<evidence type="ECO:0000259" key="2">
    <source>
        <dbReference type="Pfam" id="PF04366"/>
    </source>
</evidence>
<keyword evidence="1" id="KW-0732">Signal</keyword>
<dbReference type="Pfam" id="PF04366">
    <property type="entry name" value="Ysc84"/>
    <property type="match status" value="1"/>
</dbReference>
<sequence length="202" mass="20312">MTSTLPAAARRRRLACRALAGAAVLCCAAGLPAAAWAGSAADKRVLDAEELDARCEAVLARLTARNPGARALVDKASGVLVFPDVLAGGAVAGVQQGDGMLRGAGGDKAYYRLVGASLGAQAGMASKAVVLVFLTGQALERFRASQGWTVGVDGSVSVLSLGIGASVDSNTVRGDIAGFVLTNGGIMISLSLVGTRITRIES</sequence>
<dbReference type="RefSeq" id="WP_043346071.1">
    <property type="nucleotide sequence ID" value="NZ_CP010536.1"/>
</dbReference>
<dbReference type="AlphaFoldDB" id="A0A0C4Y8L2"/>
<dbReference type="InterPro" id="IPR006311">
    <property type="entry name" value="TAT_signal"/>
</dbReference>
<dbReference type="STRING" id="68895.RR42_m1925"/>
<dbReference type="KEGG" id="cbw:RR42_m1925"/>
<dbReference type="PROSITE" id="PS51318">
    <property type="entry name" value="TAT"/>
    <property type="match status" value="1"/>
</dbReference>
<accession>A0A0C4Y8L2</accession>
<dbReference type="Proteomes" id="UP000031843">
    <property type="component" value="Chromosome main"/>
</dbReference>
<dbReference type="EMBL" id="CP010536">
    <property type="protein sequence ID" value="AJG19320.1"/>
    <property type="molecule type" value="Genomic_DNA"/>
</dbReference>
<keyword evidence="4" id="KW-1185">Reference proteome</keyword>
<keyword evidence="3" id="KW-0449">Lipoprotein</keyword>
<reference evidence="3 4" key="1">
    <citation type="journal article" date="2015" name="Genome Announc.">
        <title>Complete Genome Sequence of Cupriavidus basilensis 4G11, Isolated from the Oak Ridge Field Research Center Site.</title>
        <authorList>
            <person name="Ray J."/>
            <person name="Waters R.J."/>
            <person name="Skerker J.M."/>
            <person name="Kuehl J.V."/>
            <person name="Price M.N."/>
            <person name="Huang J."/>
            <person name="Chakraborty R."/>
            <person name="Arkin A.P."/>
            <person name="Deutschbauer A."/>
        </authorList>
    </citation>
    <scope>NUCLEOTIDE SEQUENCE [LARGE SCALE GENOMIC DNA]</scope>
    <source>
        <strain evidence="3">4G11</strain>
    </source>
</reference>
<feature type="signal peptide" evidence="1">
    <location>
        <begin position="1"/>
        <end position="37"/>
    </location>
</feature>
<dbReference type="InterPro" id="IPR007461">
    <property type="entry name" value="Ysc84_actin-binding"/>
</dbReference>
<dbReference type="OrthoDB" id="7847492at2"/>
<feature type="chain" id="PRO_5002185516" evidence="1">
    <location>
        <begin position="38"/>
        <end position="202"/>
    </location>
</feature>
<evidence type="ECO:0000256" key="1">
    <source>
        <dbReference type="SAM" id="SignalP"/>
    </source>
</evidence>
<protein>
    <submittedName>
        <fullName evidence="3">Putative lipoprotein</fullName>
    </submittedName>
</protein>
<feature type="domain" description="Ysc84 actin-binding" evidence="2">
    <location>
        <begin position="115"/>
        <end position="198"/>
    </location>
</feature>
<organism evidence="3 4">
    <name type="scientific">Cupriavidus basilensis</name>
    <dbReference type="NCBI Taxonomy" id="68895"/>
    <lineage>
        <taxon>Bacteria</taxon>
        <taxon>Pseudomonadati</taxon>
        <taxon>Pseudomonadota</taxon>
        <taxon>Betaproteobacteria</taxon>
        <taxon>Burkholderiales</taxon>
        <taxon>Burkholderiaceae</taxon>
        <taxon>Cupriavidus</taxon>
    </lineage>
</organism>
<evidence type="ECO:0000313" key="4">
    <source>
        <dbReference type="Proteomes" id="UP000031843"/>
    </source>
</evidence>